<keyword evidence="3" id="KW-1185">Reference proteome</keyword>
<reference evidence="2 3" key="1">
    <citation type="journal article" date="2015" name="Biotechnol. Biofuels">
        <title>Enhanced degradation of softwood versus hardwood by the white-rot fungus Pycnoporus coccineus.</title>
        <authorList>
            <person name="Couturier M."/>
            <person name="Navarro D."/>
            <person name="Chevret D."/>
            <person name="Henrissat B."/>
            <person name="Piumi F."/>
            <person name="Ruiz-Duenas F.J."/>
            <person name="Martinez A.T."/>
            <person name="Grigoriev I.V."/>
            <person name="Riley R."/>
            <person name="Lipzen A."/>
            <person name="Berrin J.G."/>
            <person name="Master E.R."/>
            <person name="Rosso M.N."/>
        </authorList>
    </citation>
    <scope>NUCLEOTIDE SEQUENCE [LARGE SCALE GENOMIC DNA]</scope>
    <source>
        <strain evidence="2 3">BRFM310</strain>
    </source>
</reference>
<dbReference type="AlphaFoldDB" id="A0A1Y2IHK9"/>
<protein>
    <submittedName>
        <fullName evidence="2">Uncharacterized protein</fullName>
    </submittedName>
</protein>
<proteinExistence type="predicted"/>
<sequence length="183" mass="20411">MPVIIVLAKERANYPTCLPGMWRGATTVALDITIPPRTPLRVGERVVVKILDPCDDFFPLANDGSPRYVARPSNIEGEIVAMRPSGNNLVEFTLRNEAEASTVAYATLSIAQHHGRTTNLSLSQRLVVNVATYLIRPTRDIPLELEAIVFDEPRRSTLENESSRGRGPLRPRYPNRRTDAPVR</sequence>
<evidence type="ECO:0000313" key="2">
    <source>
        <dbReference type="EMBL" id="OSD00577.1"/>
    </source>
</evidence>
<dbReference type="OrthoDB" id="2754286at2759"/>
<dbReference type="Proteomes" id="UP000193067">
    <property type="component" value="Unassembled WGS sequence"/>
</dbReference>
<accession>A0A1Y2IHK9</accession>
<evidence type="ECO:0000313" key="3">
    <source>
        <dbReference type="Proteomes" id="UP000193067"/>
    </source>
</evidence>
<feature type="region of interest" description="Disordered" evidence="1">
    <location>
        <begin position="156"/>
        <end position="183"/>
    </location>
</feature>
<organism evidence="2 3">
    <name type="scientific">Trametes coccinea (strain BRFM310)</name>
    <name type="common">Pycnoporus coccineus</name>
    <dbReference type="NCBI Taxonomy" id="1353009"/>
    <lineage>
        <taxon>Eukaryota</taxon>
        <taxon>Fungi</taxon>
        <taxon>Dikarya</taxon>
        <taxon>Basidiomycota</taxon>
        <taxon>Agaricomycotina</taxon>
        <taxon>Agaricomycetes</taxon>
        <taxon>Polyporales</taxon>
        <taxon>Polyporaceae</taxon>
        <taxon>Trametes</taxon>
    </lineage>
</organism>
<evidence type="ECO:0000256" key="1">
    <source>
        <dbReference type="SAM" id="MobiDB-lite"/>
    </source>
</evidence>
<name>A0A1Y2IHK9_TRAC3</name>
<gene>
    <name evidence="2" type="ORF">PYCCODRAFT_667616</name>
</gene>
<dbReference type="EMBL" id="KZ084117">
    <property type="protein sequence ID" value="OSD00577.1"/>
    <property type="molecule type" value="Genomic_DNA"/>
</dbReference>